<keyword evidence="7" id="KW-0228">DNA excision</keyword>
<keyword evidence="19" id="KW-1185">Reference proteome</keyword>
<evidence type="ECO:0000256" key="10">
    <source>
        <dbReference type="ARBA" id="ARBA00022840"/>
    </source>
</evidence>
<dbReference type="Gene3D" id="1.10.8.280">
    <property type="entry name" value="ABC transporter ATPase domain-like"/>
    <property type="match status" value="1"/>
</dbReference>
<evidence type="ECO:0000313" key="18">
    <source>
        <dbReference type="EMBL" id="SZD73467.1"/>
    </source>
</evidence>
<evidence type="ECO:0000256" key="7">
    <source>
        <dbReference type="ARBA" id="ARBA00022769"/>
    </source>
</evidence>
<comment type="similarity">
    <text evidence="14">Belongs to the ABC transporter superfamily. UvrA family.</text>
</comment>
<evidence type="ECO:0000256" key="6">
    <source>
        <dbReference type="ARBA" id="ARBA00022763"/>
    </source>
</evidence>
<keyword evidence="11" id="KW-0267">Excision nuclease</keyword>
<evidence type="ECO:0000256" key="13">
    <source>
        <dbReference type="ARBA" id="ARBA00023204"/>
    </source>
</evidence>
<dbReference type="GO" id="GO:0005737">
    <property type="term" value="C:cytoplasm"/>
    <property type="evidence" value="ECO:0007669"/>
    <property type="project" value="UniProtKB-SubCell"/>
</dbReference>
<dbReference type="Pfam" id="PF17760">
    <property type="entry name" value="UvrA_inter"/>
    <property type="match status" value="1"/>
</dbReference>
<evidence type="ECO:0000256" key="4">
    <source>
        <dbReference type="ARBA" id="ARBA00022737"/>
    </source>
</evidence>
<dbReference type="GO" id="GO:0004518">
    <property type="term" value="F:nuclease activity"/>
    <property type="evidence" value="ECO:0007669"/>
    <property type="project" value="UniProtKB-KW"/>
</dbReference>
<reference evidence="18 19" key="1">
    <citation type="submission" date="2018-09" db="EMBL/GenBank/DDBJ databases">
        <authorList>
            <consortium name="Pathogen Informatics"/>
        </authorList>
    </citation>
    <scope>NUCLEOTIDE SEQUENCE [LARGE SCALE GENOMIC DNA]</scope>
    <source>
        <strain evidence="18 19">OH-22767</strain>
    </source>
</reference>
<name>A0A383U1M5_9FLAO</name>
<dbReference type="InterPro" id="IPR027417">
    <property type="entry name" value="P-loop_NTPase"/>
</dbReference>
<evidence type="ECO:0000256" key="16">
    <source>
        <dbReference type="ARBA" id="ARBA00042156"/>
    </source>
</evidence>
<dbReference type="PANTHER" id="PTHR43152:SF3">
    <property type="entry name" value="UVRABC SYSTEM PROTEIN A"/>
    <property type="match status" value="1"/>
</dbReference>
<protein>
    <recommendedName>
        <fullName evidence="15">UvrABC system protein A</fullName>
    </recommendedName>
    <alternativeName>
        <fullName evidence="16">Excinuclease ABC subunit A</fullName>
    </alternativeName>
</protein>
<comment type="subcellular location">
    <subcellularLocation>
        <location evidence="1">Cytoplasm</location>
    </subcellularLocation>
</comment>
<gene>
    <name evidence="18" type="primary">uvrA_1</name>
    <name evidence="18" type="ORF">SAMEA104719789_01280</name>
</gene>
<dbReference type="InterPro" id="IPR041102">
    <property type="entry name" value="UvrA_inter"/>
</dbReference>
<evidence type="ECO:0000256" key="15">
    <source>
        <dbReference type="ARBA" id="ARBA00039316"/>
    </source>
</evidence>
<dbReference type="Pfam" id="PF17755">
    <property type="entry name" value="UvrA_DNA-bind"/>
    <property type="match status" value="1"/>
</dbReference>
<dbReference type="Gene3D" id="3.30.190.20">
    <property type="match status" value="1"/>
</dbReference>
<dbReference type="GO" id="GO:0005524">
    <property type="term" value="F:ATP binding"/>
    <property type="evidence" value="ECO:0007669"/>
    <property type="project" value="UniProtKB-KW"/>
</dbReference>
<evidence type="ECO:0000256" key="5">
    <source>
        <dbReference type="ARBA" id="ARBA00022741"/>
    </source>
</evidence>
<dbReference type="Gene3D" id="3.40.50.300">
    <property type="entry name" value="P-loop containing nucleotide triphosphate hydrolases"/>
    <property type="match status" value="3"/>
</dbReference>
<evidence type="ECO:0000256" key="2">
    <source>
        <dbReference type="ARBA" id="ARBA00022490"/>
    </source>
</evidence>
<dbReference type="Gene3D" id="1.20.1580.10">
    <property type="entry name" value="ABC transporter ATPase like domain"/>
    <property type="match status" value="3"/>
</dbReference>
<keyword evidence="5" id="KW-0547">Nucleotide-binding</keyword>
<dbReference type="GO" id="GO:0006289">
    <property type="term" value="P:nucleotide-excision repair"/>
    <property type="evidence" value="ECO:0007669"/>
    <property type="project" value="InterPro"/>
</dbReference>
<evidence type="ECO:0000256" key="14">
    <source>
        <dbReference type="ARBA" id="ARBA00038000"/>
    </source>
</evidence>
<keyword evidence="6" id="KW-0227">DNA damage</keyword>
<organism evidence="18 19">
    <name type="scientific">Candidatus Ornithobacterium hominis</name>
    <dbReference type="NCBI Taxonomy" id="2497989"/>
    <lineage>
        <taxon>Bacteria</taxon>
        <taxon>Pseudomonadati</taxon>
        <taxon>Bacteroidota</taxon>
        <taxon>Flavobacteriia</taxon>
        <taxon>Flavobacteriales</taxon>
        <taxon>Weeksellaceae</taxon>
        <taxon>Ornithobacterium</taxon>
    </lineage>
</organism>
<keyword evidence="13" id="KW-0234">DNA repair</keyword>
<evidence type="ECO:0000256" key="9">
    <source>
        <dbReference type="ARBA" id="ARBA00022833"/>
    </source>
</evidence>
<dbReference type="InterPro" id="IPR004602">
    <property type="entry name" value="UvrA"/>
</dbReference>
<evidence type="ECO:0000259" key="17">
    <source>
        <dbReference type="PROSITE" id="PS50893"/>
    </source>
</evidence>
<accession>A0A383U1M5</accession>
<keyword evidence="4" id="KW-0677">Repeat</keyword>
<dbReference type="GO" id="GO:0008270">
    <property type="term" value="F:zinc ion binding"/>
    <property type="evidence" value="ECO:0007669"/>
    <property type="project" value="UniProtKB-KW"/>
</dbReference>
<dbReference type="PROSITE" id="PS50893">
    <property type="entry name" value="ABC_TRANSPORTER_2"/>
    <property type="match status" value="2"/>
</dbReference>
<dbReference type="GO" id="GO:0009380">
    <property type="term" value="C:excinuclease repair complex"/>
    <property type="evidence" value="ECO:0007669"/>
    <property type="project" value="InterPro"/>
</dbReference>
<evidence type="ECO:0000256" key="11">
    <source>
        <dbReference type="ARBA" id="ARBA00022881"/>
    </source>
</evidence>
<dbReference type="InterPro" id="IPR017871">
    <property type="entry name" value="ABC_transporter-like_CS"/>
</dbReference>
<dbReference type="RefSeq" id="WP_119059527.1">
    <property type="nucleotide sequence ID" value="NZ_UNSC01000005.1"/>
</dbReference>
<dbReference type="EMBL" id="UNSC01000005">
    <property type="protein sequence ID" value="SZD73467.1"/>
    <property type="molecule type" value="Genomic_DNA"/>
</dbReference>
<dbReference type="GO" id="GO:0016887">
    <property type="term" value="F:ATP hydrolysis activity"/>
    <property type="evidence" value="ECO:0007669"/>
    <property type="project" value="InterPro"/>
</dbReference>
<dbReference type="PANTHER" id="PTHR43152">
    <property type="entry name" value="UVRABC SYSTEM PROTEIN A"/>
    <property type="match status" value="1"/>
</dbReference>
<sequence>MPKSVETFNSKKHIQIEGAKLHNLKNIHLTLPKNKLIVITGLSGSGKSSLAFDTLYAEGQRRYVESLSSYARQFLGRLDKPQVDQIRGIAPAIAIQQKVNSVNPRSTVGTSTEIYDYLKLLFARIGETYSPVSGKKVTKDTVTDVVNYIQSLPENTNVNIISPLLIPEERDFQQQLDVLQKQGFARVDIDGNTQKIQDLIDFSFQPQENMKLNLVIDRVVTKNDEDFYHRLADSIQTAFYEGHGEMMVHLPDGNKEQVFSNKFELDGISFIEPSLHFFSFNNPLGACPTCEGYGKILGIDENLVVPNKNLSIYEDAVAAWKGDKMSEWKKELIRAAEKLDFPIHKAYYQLSPAQKKTLWDGQGTWQGINGFFQMLEENTYKIQYRVMLARYRGKTTCPSCQGKRLKKETDYVKISQKNISDLVDLPLNELQEFFKALEISEYQEKVAKRILLEIESRIQFLLDVGLNYLTLNRTSNTLSGGESQRINLATSLGSSLVGSMYILDEPSIGLHSRDTANLIKVLLKLRDLGNTVIVVEHDEDVMKAADFIVDIGPEAGSNGGEVVFAGTYDELLKTDTLTAQYLNGKREIPVPKERATLHDFVEVTGAREHNLKNITARLPLHAMAVITGVSGSGKSTLIQDIFAPAIERELEIYSQNIGDFEKIQGAVKQIEALEYIDQNPIGKSSRSNPVTYIKVYDDIRKLFAEQKLSKMRGYKTKHFSFNVEGGRCEVCQGEGSITIEMQFMADVTIECDQCHGTRFKDEILDVKFAGKNISDVLHLTVDDAIEFFKENQQSKIAEKLQSLQDVGLGYVQLGQSSSTLSGGEAQRIKLASFLTKGNNAKKTLFIFDEPSTGLHFHDVQKLLISLRALIENGHSVWVIEHHPDIIKSADYLLDLGPEGGKQGGEIVASGTPEEIIKVKKSHTSKYLAEKLKI</sequence>
<dbReference type="InterPro" id="IPR041552">
    <property type="entry name" value="UvrA_DNA-bd"/>
</dbReference>
<evidence type="ECO:0000256" key="1">
    <source>
        <dbReference type="ARBA" id="ARBA00004496"/>
    </source>
</evidence>
<keyword evidence="2" id="KW-0963">Cytoplasm</keyword>
<dbReference type="PROSITE" id="PS00211">
    <property type="entry name" value="ABC_TRANSPORTER_1"/>
    <property type="match status" value="2"/>
</dbReference>
<dbReference type="Proteomes" id="UP000262142">
    <property type="component" value="Unassembled WGS sequence"/>
</dbReference>
<dbReference type="SUPFAM" id="SSF52540">
    <property type="entry name" value="P-loop containing nucleoside triphosphate hydrolases"/>
    <property type="match status" value="2"/>
</dbReference>
<dbReference type="AlphaFoldDB" id="A0A383U1M5"/>
<keyword evidence="8" id="KW-0863">Zinc-finger</keyword>
<evidence type="ECO:0000256" key="8">
    <source>
        <dbReference type="ARBA" id="ARBA00022771"/>
    </source>
</evidence>
<keyword evidence="9" id="KW-0862">Zinc</keyword>
<dbReference type="NCBIfam" id="TIGR00630">
    <property type="entry name" value="uvra"/>
    <property type="match status" value="1"/>
</dbReference>
<evidence type="ECO:0000256" key="12">
    <source>
        <dbReference type="ARBA" id="ARBA00023125"/>
    </source>
</evidence>
<feature type="domain" description="ABC transporter" evidence="17">
    <location>
        <begin position="248"/>
        <end position="584"/>
    </location>
</feature>
<keyword evidence="3" id="KW-0479">Metal-binding</keyword>
<evidence type="ECO:0000313" key="19">
    <source>
        <dbReference type="Proteomes" id="UP000262142"/>
    </source>
</evidence>
<dbReference type="OrthoDB" id="9809851at2"/>
<keyword evidence="10" id="KW-0067">ATP-binding</keyword>
<keyword evidence="12" id="KW-0238">DNA-binding</keyword>
<dbReference type="GO" id="GO:0003677">
    <property type="term" value="F:DNA binding"/>
    <property type="evidence" value="ECO:0007669"/>
    <property type="project" value="UniProtKB-KW"/>
</dbReference>
<dbReference type="NCBIfam" id="NF001503">
    <property type="entry name" value="PRK00349.1"/>
    <property type="match status" value="1"/>
</dbReference>
<dbReference type="InterPro" id="IPR003439">
    <property type="entry name" value="ABC_transporter-like_ATP-bd"/>
</dbReference>
<evidence type="ECO:0000256" key="3">
    <source>
        <dbReference type="ARBA" id="ARBA00022723"/>
    </source>
</evidence>
<feature type="domain" description="ABC transporter" evidence="17">
    <location>
        <begin position="595"/>
        <end position="928"/>
    </location>
</feature>
<proteinExistence type="inferred from homology"/>